<dbReference type="PANTHER" id="PTHR31286:SF179">
    <property type="entry name" value="RNASE H TYPE-1 DOMAIN-CONTAINING PROTEIN"/>
    <property type="match status" value="1"/>
</dbReference>
<feature type="domain" description="DUF4283" evidence="1">
    <location>
        <begin position="60"/>
        <end position="137"/>
    </location>
</feature>
<sequence>MAPIKLKDPGFFGGISHSKSFLRALAGSSSSFPDLRPSTFRGLPSLWVSDEEIRDLAVPFRFSLVGFFPSKRPPLDTIHKFFFNLKLNGEVSVTVLDSTHILIKLSNDLDYCRVFCHRSYMVFNCFMKLTKWSPTLDIGVESPIIPIWISFPHLRPHFFAPRILFGLGELFGKPLKIDEATSVGSRPSNARVLVEIDITKTYTKQVWLGSEAQGYVQDVVFDEFPHFCSVCICLGHVSGKCKSDSIFGKPAIAIDPVEVLPAVGVLNDGLDISSVPENVANVLVNSEMAGVDLLTVEPVGDSPGDGLVPVNLGISVGVSNCQLLASDGGNLSADAGDCVLSHKATPFFPSGNGLLNVSDLAAFNLEPLAAVSDSVPPAVSEISPVMGVVVDNGGLQVSKNLESGTDGGVPVVSVELVDESTHMVSVERLSSTNNLVVVPVNEVDVHEMATCMGNSSGLTIRKQGDWLVDSSDTESESELNISNNDFVLGCNKNVATRGKFWGRGRRRR</sequence>
<dbReference type="InterPro" id="IPR040256">
    <property type="entry name" value="At4g02000-like"/>
</dbReference>
<dbReference type="EMBL" id="JAGYWB010000016">
    <property type="protein sequence ID" value="KAI0495859.1"/>
    <property type="molecule type" value="Genomic_DNA"/>
</dbReference>
<evidence type="ECO:0000313" key="2">
    <source>
        <dbReference type="EMBL" id="KAI0495859.1"/>
    </source>
</evidence>
<evidence type="ECO:0000259" key="1">
    <source>
        <dbReference type="Pfam" id="PF14111"/>
    </source>
</evidence>
<comment type="caution">
    <text evidence="2">The sequence shown here is derived from an EMBL/GenBank/DDBJ whole genome shotgun (WGS) entry which is preliminary data.</text>
</comment>
<reference evidence="2" key="1">
    <citation type="journal article" date="2022" name="Front. Genet.">
        <title>Chromosome-Scale Assembly of the Dendrobium nobile Genome Provides Insights Into the Molecular Mechanism of the Biosynthesis of the Medicinal Active Ingredient of Dendrobium.</title>
        <authorList>
            <person name="Xu Q."/>
            <person name="Niu S.-C."/>
            <person name="Li K.-L."/>
            <person name="Zheng P.-J."/>
            <person name="Zhang X.-J."/>
            <person name="Jia Y."/>
            <person name="Liu Y."/>
            <person name="Niu Y.-X."/>
            <person name="Yu L.-H."/>
            <person name="Chen D.-F."/>
            <person name="Zhang G.-Q."/>
        </authorList>
    </citation>
    <scope>NUCLEOTIDE SEQUENCE</scope>
    <source>
        <tissue evidence="2">Leaf</tissue>
    </source>
</reference>
<accession>A0A8T3AHV9</accession>
<dbReference type="InterPro" id="IPR025558">
    <property type="entry name" value="DUF4283"/>
</dbReference>
<dbReference type="AlphaFoldDB" id="A0A8T3AHV9"/>
<keyword evidence="3" id="KW-1185">Reference proteome</keyword>
<evidence type="ECO:0000313" key="3">
    <source>
        <dbReference type="Proteomes" id="UP000829196"/>
    </source>
</evidence>
<organism evidence="2 3">
    <name type="scientific">Dendrobium nobile</name>
    <name type="common">Orchid</name>
    <dbReference type="NCBI Taxonomy" id="94219"/>
    <lineage>
        <taxon>Eukaryota</taxon>
        <taxon>Viridiplantae</taxon>
        <taxon>Streptophyta</taxon>
        <taxon>Embryophyta</taxon>
        <taxon>Tracheophyta</taxon>
        <taxon>Spermatophyta</taxon>
        <taxon>Magnoliopsida</taxon>
        <taxon>Liliopsida</taxon>
        <taxon>Asparagales</taxon>
        <taxon>Orchidaceae</taxon>
        <taxon>Epidendroideae</taxon>
        <taxon>Malaxideae</taxon>
        <taxon>Dendrobiinae</taxon>
        <taxon>Dendrobium</taxon>
    </lineage>
</organism>
<protein>
    <recommendedName>
        <fullName evidence="1">DUF4283 domain-containing protein</fullName>
    </recommendedName>
</protein>
<dbReference type="Proteomes" id="UP000829196">
    <property type="component" value="Unassembled WGS sequence"/>
</dbReference>
<gene>
    <name evidence="2" type="ORF">KFK09_022166</name>
</gene>
<dbReference type="Pfam" id="PF14111">
    <property type="entry name" value="DUF4283"/>
    <property type="match status" value="1"/>
</dbReference>
<proteinExistence type="predicted"/>
<name>A0A8T3AHV9_DENNO</name>
<dbReference type="PANTHER" id="PTHR31286">
    <property type="entry name" value="GLYCINE-RICH CELL WALL STRUCTURAL PROTEIN 1.8-LIKE"/>
    <property type="match status" value="1"/>
</dbReference>